<feature type="transmembrane region" description="Helical" evidence="1">
    <location>
        <begin position="118"/>
        <end position="137"/>
    </location>
</feature>
<reference evidence="2 3" key="1">
    <citation type="submission" date="2019-02" db="EMBL/GenBank/DDBJ databases">
        <title>Pedobacter sp. nov., a novel speices isolated from soil of pinguins habitat in Antarcitica.</title>
        <authorList>
            <person name="He R.-H."/>
        </authorList>
    </citation>
    <scope>NUCLEOTIDE SEQUENCE [LARGE SCALE GENOMIC DNA]</scope>
    <source>
        <strain evidence="2 3">E01020</strain>
    </source>
</reference>
<comment type="caution">
    <text evidence="2">The sequence shown here is derived from an EMBL/GenBank/DDBJ whole genome shotgun (WGS) entry which is preliminary data.</text>
</comment>
<protein>
    <recommendedName>
        <fullName evidence="4">RING-type E3 ubiquitin transferase</fullName>
    </recommendedName>
</protein>
<dbReference type="OrthoDB" id="5386209at2"/>
<sequence>MNEFFEFFNSVQIDYIVLVFLMFFGCGAAIFHTLIITGLFNVNLHPKWIFFAINPVIVGLSFLYKPGYALLAIAFFFASILVLMISGMIYSSIKSVKETNKENDKLDKKYNRPKTTTLNKILGAIGALVFLALFILLIFSGTWALLFVIVPIILIIKRIFFPSNKSNFYKLQEVLPTSKANAVAMGVVELIGDLVALELLISPHFKEPCIGYLFTIEEESTDKDGKSSYRTIFTECKTNTFKIKDETGSVMVEGEGLEYYITNIDKQVQSGRKRYSETYLKNDDYLFLIGNATSNNGETLIKKDSTQKVFGVAIPREVALRNKFQPLLISFLTTLFFITLTIIYIILN</sequence>
<name>A0A4R5MIB5_9SPHI</name>
<feature type="transmembrane region" description="Helical" evidence="1">
    <location>
        <begin position="48"/>
        <end position="64"/>
    </location>
</feature>
<evidence type="ECO:0000256" key="1">
    <source>
        <dbReference type="SAM" id="Phobius"/>
    </source>
</evidence>
<accession>A0A4R5MIB5</accession>
<keyword evidence="3" id="KW-1185">Reference proteome</keyword>
<feature type="transmembrane region" description="Helical" evidence="1">
    <location>
        <begin position="326"/>
        <end position="347"/>
    </location>
</feature>
<keyword evidence="1" id="KW-0812">Transmembrane</keyword>
<proteinExistence type="predicted"/>
<keyword evidence="1" id="KW-1133">Transmembrane helix</keyword>
<evidence type="ECO:0000313" key="2">
    <source>
        <dbReference type="EMBL" id="TDG35066.1"/>
    </source>
</evidence>
<feature type="transmembrane region" description="Helical" evidence="1">
    <location>
        <begin position="143"/>
        <end position="161"/>
    </location>
</feature>
<evidence type="ECO:0008006" key="4">
    <source>
        <dbReference type="Google" id="ProtNLM"/>
    </source>
</evidence>
<evidence type="ECO:0000313" key="3">
    <source>
        <dbReference type="Proteomes" id="UP000295668"/>
    </source>
</evidence>
<dbReference type="AlphaFoldDB" id="A0A4R5MIB5"/>
<gene>
    <name evidence="2" type="ORF">EZJ43_15175</name>
</gene>
<feature type="transmembrane region" description="Helical" evidence="1">
    <location>
        <begin position="70"/>
        <end position="91"/>
    </location>
</feature>
<dbReference type="Proteomes" id="UP000295668">
    <property type="component" value="Unassembled WGS sequence"/>
</dbReference>
<keyword evidence="1" id="KW-0472">Membrane</keyword>
<feature type="transmembrane region" description="Helical" evidence="1">
    <location>
        <begin position="15"/>
        <end position="36"/>
    </location>
</feature>
<dbReference type="RefSeq" id="WP_133263564.1">
    <property type="nucleotide sequence ID" value="NZ_SJCY01000013.1"/>
</dbReference>
<dbReference type="EMBL" id="SJCY01000013">
    <property type="protein sequence ID" value="TDG35066.1"/>
    <property type="molecule type" value="Genomic_DNA"/>
</dbReference>
<organism evidence="2 3">
    <name type="scientific">Pedobacter changchengzhani</name>
    <dbReference type="NCBI Taxonomy" id="2529274"/>
    <lineage>
        <taxon>Bacteria</taxon>
        <taxon>Pseudomonadati</taxon>
        <taxon>Bacteroidota</taxon>
        <taxon>Sphingobacteriia</taxon>
        <taxon>Sphingobacteriales</taxon>
        <taxon>Sphingobacteriaceae</taxon>
        <taxon>Pedobacter</taxon>
    </lineage>
</organism>